<dbReference type="EMBL" id="CAFAAY010000026">
    <property type="protein sequence ID" value="CAB4812812.1"/>
    <property type="molecule type" value="Genomic_DNA"/>
</dbReference>
<gene>
    <name evidence="1" type="ORF">UFOPK3124_00519</name>
    <name evidence="2" type="ORF">UFOPK3480_00486</name>
</gene>
<sequence>MAIRYESGSTYFPGYETNESKIEYISAEEVARRSLVNRREITLLDDESVMKVAALLAERTRKPDFWIRSAITTLDRFSREVCNSDLASALESAKKDSLLAELMIEKFLSLHSDLTNVQLASLLFGPKLWFSLNGVDIPWSVHSSSEQQVHIANSKARDFNPAVRLLMLSLVGTGLTYEEVATIKVKDAGSIDKSGKLVPNHLSSPLAIEFTTPEGVFITFLGEEARAVLVEQLTERGAKADDLLFADKDQLEKFKERADARGKAIIETVNDVNVTLCKTVGDFFLQWGVPGANFYKENGLPQPDYYHEMEIPKDK</sequence>
<accession>A0A6J6YTL8</accession>
<name>A0A6J6YTL8_9ZZZZ</name>
<proteinExistence type="predicted"/>
<reference evidence="1" key="1">
    <citation type="submission" date="2020-05" db="EMBL/GenBank/DDBJ databases">
        <authorList>
            <person name="Chiriac C."/>
            <person name="Salcher M."/>
            <person name="Ghai R."/>
            <person name="Kavagutti S V."/>
        </authorList>
    </citation>
    <scope>NUCLEOTIDE SEQUENCE</scope>
</reference>
<evidence type="ECO:0000313" key="2">
    <source>
        <dbReference type="EMBL" id="CAB4881939.1"/>
    </source>
</evidence>
<protein>
    <submittedName>
        <fullName evidence="1">Unannotated protein</fullName>
    </submittedName>
</protein>
<evidence type="ECO:0000313" key="1">
    <source>
        <dbReference type="EMBL" id="CAB4812812.1"/>
    </source>
</evidence>
<dbReference type="EMBL" id="CAFBLY010000026">
    <property type="protein sequence ID" value="CAB4881939.1"/>
    <property type="molecule type" value="Genomic_DNA"/>
</dbReference>
<organism evidence="1">
    <name type="scientific">freshwater metagenome</name>
    <dbReference type="NCBI Taxonomy" id="449393"/>
    <lineage>
        <taxon>unclassified sequences</taxon>
        <taxon>metagenomes</taxon>
        <taxon>ecological metagenomes</taxon>
    </lineage>
</organism>
<dbReference type="AlphaFoldDB" id="A0A6J6YTL8"/>